<dbReference type="InterPro" id="IPR014752">
    <property type="entry name" value="Arrestin-like_C"/>
</dbReference>
<dbReference type="AlphaFoldDB" id="A0A8H7W4B1"/>
<dbReference type="OrthoDB" id="2238745at2759"/>
<dbReference type="GO" id="GO:0030674">
    <property type="term" value="F:protein-macromolecule adaptor activity"/>
    <property type="evidence" value="ECO:0007669"/>
    <property type="project" value="TreeGrafter"/>
</dbReference>
<dbReference type="Gene3D" id="2.60.40.640">
    <property type="match status" value="1"/>
</dbReference>
<comment type="caution">
    <text evidence="3">The sequence shown here is derived from an EMBL/GenBank/DDBJ whole genome shotgun (WGS) entry which is preliminary data.</text>
</comment>
<dbReference type="GO" id="GO:0005829">
    <property type="term" value="C:cytosol"/>
    <property type="evidence" value="ECO:0007669"/>
    <property type="project" value="TreeGrafter"/>
</dbReference>
<reference evidence="3" key="1">
    <citation type="submission" date="2021-02" db="EMBL/GenBank/DDBJ databases">
        <title>Genome sequence Cadophora malorum strain M34.</title>
        <authorList>
            <person name="Stefanovic E."/>
            <person name="Vu D."/>
            <person name="Scully C."/>
            <person name="Dijksterhuis J."/>
            <person name="Roader J."/>
            <person name="Houbraken J."/>
        </authorList>
    </citation>
    <scope>NUCLEOTIDE SEQUENCE</scope>
    <source>
        <strain evidence="3">M34</strain>
    </source>
</reference>
<dbReference type="InterPro" id="IPR050357">
    <property type="entry name" value="Arrestin_domain-protein"/>
</dbReference>
<feature type="region of interest" description="Disordered" evidence="1">
    <location>
        <begin position="361"/>
        <end position="441"/>
    </location>
</feature>
<evidence type="ECO:0000313" key="4">
    <source>
        <dbReference type="Proteomes" id="UP000664132"/>
    </source>
</evidence>
<name>A0A8H7W4B1_9HELO</name>
<dbReference type="SMART" id="SM01017">
    <property type="entry name" value="Arrestin_C"/>
    <property type="match status" value="1"/>
</dbReference>
<proteinExistence type="predicted"/>
<dbReference type="Proteomes" id="UP000664132">
    <property type="component" value="Unassembled WGS sequence"/>
</dbReference>
<feature type="domain" description="Arrestin C-terminal-like" evidence="2">
    <location>
        <begin position="128"/>
        <end position="330"/>
    </location>
</feature>
<organism evidence="3 4">
    <name type="scientific">Cadophora malorum</name>
    <dbReference type="NCBI Taxonomy" id="108018"/>
    <lineage>
        <taxon>Eukaryota</taxon>
        <taxon>Fungi</taxon>
        <taxon>Dikarya</taxon>
        <taxon>Ascomycota</taxon>
        <taxon>Pezizomycotina</taxon>
        <taxon>Leotiomycetes</taxon>
        <taxon>Helotiales</taxon>
        <taxon>Ploettnerulaceae</taxon>
        <taxon>Cadophora</taxon>
    </lineage>
</organism>
<dbReference type="PANTHER" id="PTHR11188">
    <property type="entry name" value="ARRESTIN DOMAIN CONTAINING PROTEIN"/>
    <property type="match status" value="1"/>
</dbReference>
<dbReference type="PANTHER" id="PTHR11188:SF174">
    <property type="entry name" value="ARRESTIN-RELATED TRAFFICKING ADAPTER 10-RELATED"/>
    <property type="match status" value="1"/>
</dbReference>
<dbReference type="GO" id="GO:0031625">
    <property type="term" value="F:ubiquitin protein ligase binding"/>
    <property type="evidence" value="ECO:0007669"/>
    <property type="project" value="TreeGrafter"/>
</dbReference>
<evidence type="ECO:0000256" key="1">
    <source>
        <dbReference type="SAM" id="MobiDB-lite"/>
    </source>
</evidence>
<evidence type="ECO:0000313" key="3">
    <source>
        <dbReference type="EMBL" id="KAG4411793.1"/>
    </source>
</evidence>
<dbReference type="EMBL" id="JAFJYH010000439">
    <property type="protein sequence ID" value="KAG4411793.1"/>
    <property type="molecule type" value="Genomic_DNA"/>
</dbReference>
<protein>
    <recommendedName>
        <fullName evidence="2">Arrestin C-terminal-like domain-containing protein</fullName>
    </recommendedName>
</protein>
<feature type="compositionally biased region" description="Polar residues" evidence="1">
    <location>
        <begin position="392"/>
        <end position="406"/>
    </location>
</feature>
<feature type="region of interest" description="Disordered" evidence="1">
    <location>
        <begin position="1"/>
        <end position="33"/>
    </location>
</feature>
<keyword evidence="4" id="KW-1185">Reference proteome</keyword>
<sequence length="441" mass="49032">MALFGGTTHRVYTPPRPSSIQINNDSIDSDRNADRDTDHLVAKLAKRRNYRIFEPGVYEFFIEFPVPQTCPETMKVRGTYVHYQLEASVKLRAVLTANIHKVKDVILVRVPDIDLLNQAGPIVVDKDWKDWLHYNLMIPSKSCPIGSKIPMTLRLSSAKIRCHSLQVFLIENIGFLGQGGKIYRRAPERKLELLDKSIEPRYLGDFQNVGADALLEKSPVSTQILPATTMAGSGKRNGAFTPRDTNRAGLKHGPTIIELQVQLPSCLSMRASGSAQRIHPEIHWDSVNVTHWIKVVLSLHKSEADGPNEIKRECFDIPIDHPIHILSCYATSWNILLPVYSSIHSPTTVRTFACGCPDAPPSKDNPHITPSPVLSPEISSPSGGQDTGIVDQVSTMEGFHSSSENLQPGEGDVREMDSGIQHPMSEPPRHWDLLPEYSAVV</sequence>
<accession>A0A8H7W4B1</accession>
<dbReference type="InterPro" id="IPR011022">
    <property type="entry name" value="Arrestin_C-like"/>
</dbReference>
<dbReference type="Pfam" id="PF02752">
    <property type="entry name" value="Arrestin_C"/>
    <property type="match status" value="1"/>
</dbReference>
<gene>
    <name evidence="3" type="ORF">IFR04_015074</name>
</gene>
<evidence type="ECO:0000259" key="2">
    <source>
        <dbReference type="SMART" id="SM01017"/>
    </source>
</evidence>
<dbReference type="GO" id="GO:0070086">
    <property type="term" value="P:ubiquitin-dependent endocytosis"/>
    <property type="evidence" value="ECO:0007669"/>
    <property type="project" value="TreeGrafter"/>
</dbReference>